<dbReference type="InterPro" id="IPR011990">
    <property type="entry name" value="TPR-like_helical_dom_sf"/>
</dbReference>
<dbReference type="EMBL" id="CP147920">
    <property type="protein sequence ID" value="XAU15868.1"/>
    <property type="molecule type" value="Genomic_DNA"/>
</dbReference>
<keyword evidence="4" id="KW-1185">Reference proteome</keyword>
<dbReference type="RefSeq" id="WP_345970975.1">
    <property type="nucleotide sequence ID" value="NZ_CP147920.1"/>
</dbReference>
<dbReference type="Pfam" id="PF13174">
    <property type="entry name" value="TPR_6"/>
    <property type="match status" value="1"/>
</dbReference>
<dbReference type="Proteomes" id="UP001447842">
    <property type="component" value="Chromosome"/>
</dbReference>
<keyword evidence="2" id="KW-0732">Signal</keyword>
<gene>
    <name evidence="3" type="ORF">WCY31_03990</name>
</gene>
<evidence type="ECO:0000256" key="2">
    <source>
        <dbReference type="SAM" id="SignalP"/>
    </source>
</evidence>
<evidence type="ECO:0000313" key="3">
    <source>
        <dbReference type="EMBL" id="XAU15868.1"/>
    </source>
</evidence>
<protein>
    <submittedName>
        <fullName evidence="3">Tetratricopeptide repeat protein</fullName>
    </submittedName>
</protein>
<feature type="signal peptide" evidence="2">
    <location>
        <begin position="1"/>
        <end position="18"/>
    </location>
</feature>
<feature type="coiled-coil region" evidence="1">
    <location>
        <begin position="37"/>
        <end position="85"/>
    </location>
</feature>
<proteinExistence type="predicted"/>
<evidence type="ECO:0000256" key="1">
    <source>
        <dbReference type="SAM" id="Coils"/>
    </source>
</evidence>
<feature type="chain" id="PRO_5046724710" evidence="2">
    <location>
        <begin position="19"/>
        <end position="303"/>
    </location>
</feature>
<evidence type="ECO:0000313" key="4">
    <source>
        <dbReference type="Proteomes" id="UP001447842"/>
    </source>
</evidence>
<name>A0ABZ3HCS9_9BACT</name>
<dbReference type="InterPro" id="IPR019734">
    <property type="entry name" value="TPR_rpt"/>
</dbReference>
<dbReference type="SUPFAM" id="SSF48452">
    <property type="entry name" value="TPR-like"/>
    <property type="match status" value="1"/>
</dbReference>
<dbReference type="Gene3D" id="1.25.40.10">
    <property type="entry name" value="Tetratricopeptide repeat domain"/>
    <property type="match status" value="1"/>
</dbReference>
<reference evidence="3 4" key="1">
    <citation type="submission" date="2024-03" db="EMBL/GenBank/DDBJ databases">
        <title>Sulfurimonas sp. HSL3-1.</title>
        <authorList>
            <person name="Wang S."/>
        </authorList>
    </citation>
    <scope>NUCLEOTIDE SEQUENCE [LARGE SCALE GENOMIC DNA]</scope>
    <source>
        <strain evidence="3 4">HSL3-1</strain>
    </source>
</reference>
<sequence length="303" mass="33454">MKRLSLLLAGALLLQLQASEPSVFGAGNLDSDSPYGLTESEKKIVENRQNLKNTKRKSQENSAQLQSLRERIDGLQTIIEGLAEKTQENKLKVTELTSGEDIGAQRDAKIAALEEAVRADEANIASLKSLLESMATQVDAINANYVSKDEFNALVGEINAFKRDLGKTLKSVSAPAAGASLESKSSKELAAEAKASYNKLYFKDAIPMYEELIRRNYKPAYAHFMIGEMWHYRKEWSKALSYFKESAARSSKTSFMPTLMLHSAECMMHTGDSANAKKFLRSLIAKYPASGEAAEAERLLNTL</sequence>
<keyword evidence="1" id="KW-0175">Coiled coil</keyword>
<accession>A0ABZ3HCS9</accession>
<organism evidence="3 4">
    <name type="scientific">Sulfurimonas diazotrophicus</name>
    <dbReference type="NCBI Taxonomy" id="3131939"/>
    <lineage>
        <taxon>Bacteria</taxon>
        <taxon>Pseudomonadati</taxon>
        <taxon>Campylobacterota</taxon>
        <taxon>Epsilonproteobacteria</taxon>
        <taxon>Campylobacterales</taxon>
        <taxon>Sulfurimonadaceae</taxon>
        <taxon>Sulfurimonas</taxon>
    </lineage>
</organism>